<feature type="compositionally biased region" description="Polar residues" evidence="1">
    <location>
        <begin position="1"/>
        <end position="24"/>
    </location>
</feature>
<gene>
    <name evidence="2" type="ORF">P171DRAFT_215336</name>
</gene>
<accession>A0A9P4UFI9</accession>
<proteinExistence type="predicted"/>
<dbReference type="EMBL" id="MU001495">
    <property type="protein sequence ID" value="KAF2448581.1"/>
    <property type="molecule type" value="Genomic_DNA"/>
</dbReference>
<evidence type="ECO:0000313" key="3">
    <source>
        <dbReference type="Proteomes" id="UP000799764"/>
    </source>
</evidence>
<organism evidence="2 3">
    <name type="scientific">Karstenula rhodostoma CBS 690.94</name>
    <dbReference type="NCBI Taxonomy" id="1392251"/>
    <lineage>
        <taxon>Eukaryota</taxon>
        <taxon>Fungi</taxon>
        <taxon>Dikarya</taxon>
        <taxon>Ascomycota</taxon>
        <taxon>Pezizomycotina</taxon>
        <taxon>Dothideomycetes</taxon>
        <taxon>Pleosporomycetidae</taxon>
        <taxon>Pleosporales</taxon>
        <taxon>Massarineae</taxon>
        <taxon>Didymosphaeriaceae</taxon>
        <taxon>Karstenula</taxon>
    </lineage>
</organism>
<dbReference type="AlphaFoldDB" id="A0A9P4UFI9"/>
<sequence length="189" mass="21369">MSPRSNQSHKGSDSLSHVASQRQGPESAKAHSTRKRGYVVQRNMRTRWHPYPNQARIIHRRLRGGKLQSDFISLVLGSHINLQPEQISRLLSQSMHTWVEHGPEESEVKISECIRKAAERKHADDIDAMVQLAEKLKKIDVEEPDDGLSKAKPFEDDEMGDILPKTRQIRDVEMGGVPESSEASMDTSI</sequence>
<name>A0A9P4UFI9_9PLEO</name>
<evidence type="ECO:0000313" key="2">
    <source>
        <dbReference type="EMBL" id="KAF2448581.1"/>
    </source>
</evidence>
<keyword evidence="3" id="KW-1185">Reference proteome</keyword>
<feature type="compositionally biased region" description="Basic and acidic residues" evidence="1">
    <location>
        <begin position="142"/>
        <end position="154"/>
    </location>
</feature>
<feature type="region of interest" description="Disordered" evidence="1">
    <location>
        <begin position="142"/>
        <end position="189"/>
    </location>
</feature>
<reference evidence="2" key="1">
    <citation type="journal article" date="2020" name="Stud. Mycol.">
        <title>101 Dothideomycetes genomes: a test case for predicting lifestyles and emergence of pathogens.</title>
        <authorList>
            <person name="Haridas S."/>
            <person name="Albert R."/>
            <person name="Binder M."/>
            <person name="Bloem J."/>
            <person name="Labutti K."/>
            <person name="Salamov A."/>
            <person name="Andreopoulos B."/>
            <person name="Baker S."/>
            <person name="Barry K."/>
            <person name="Bills G."/>
            <person name="Bluhm B."/>
            <person name="Cannon C."/>
            <person name="Castanera R."/>
            <person name="Culley D."/>
            <person name="Daum C."/>
            <person name="Ezra D."/>
            <person name="Gonzalez J."/>
            <person name="Henrissat B."/>
            <person name="Kuo A."/>
            <person name="Liang C."/>
            <person name="Lipzen A."/>
            <person name="Lutzoni F."/>
            <person name="Magnuson J."/>
            <person name="Mondo S."/>
            <person name="Nolan M."/>
            <person name="Ohm R."/>
            <person name="Pangilinan J."/>
            <person name="Park H.-J."/>
            <person name="Ramirez L."/>
            <person name="Alfaro M."/>
            <person name="Sun H."/>
            <person name="Tritt A."/>
            <person name="Yoshinaga Y."/>
            <person name="Zwiers L.-H."/>
            <person name="Turgeon B."/>
            <person name="Goodwin S."/>
            <person name="Spatafora J."/>
            <person name="Crous P."/>
            <person name="Grigoriev I."/>
        </authorList>
    </citation>
    <scope>NUCLEOTIDE SEQUENCE</scope>
    <source>
        <strain evidence="2">CBS 690.94</strain>
    </source>
</reference>
<evidence type="ECO:0000256" key="1">
    <source>
        <dbReference type="SAM" id="MobiDB-lite"/>
    </source>
</evidence>
<protein>
    <submittedName>
        <fullName evidence="2">Uncharacterized protein</fullName>
    </submittedName>
</protein>
<dbReference type="Proteomes" id="UP000799764">
    <property type="component" value="Unassembled WGS sequence"/>
</dbReference>
<comment type="caution">
    <text evidence="2">The sequence shown here is derived from an EMBL/GenBank/DDBJ whole genome shotgun (WGS) entry which is preliminary data.</text>
</comment>
<feature type="region of interest" description="Disordered" evidence="1">
    <location>
        <begin position="1"/>
        <end position="37"/>
    </location>
</feature>